<dbReference type="GO" id="GO:0020037">
    <property type="term" value="F:heme binding"/>
    <property type="evidence" value="ECO:0007669"/>
    <property type="project" value="InterPro"/>
</dbReference>
<proteinExistence type="inferred from homology"/>
<comment type="caution">
    <text evidence="12">The sequence shown here is derived from an EMBL/GenBank/DDBJ whole genome shotgun (WGS) entry which is preliminary data.</text>
</comment>
<keyword evidence="7" id="KW-1133">Transmembrane helix</keyword>
<dbReference type="AlphaFoldDB" id="A0AAV6K2Q6"/>
<dbReference type="InterPro" id="IPR001128">
    <property type="entry name" value="Cyt_P450"/>
</dbReference>
<dbReference type="SUPFAM" id="SSF48264">
    <property type="entry name" value="Cytochrome P450"/>
    <property type="match status" value="2"/>
</dbReference>
<evidence type="ECO:0000256" key="2">
    <source>
        <dbReference type="ARBA" id="ARBA00004167"/>
    </source>
</evidence>
<dbReference type="Gene3D" id="1.10.630.10">
    <property type="entry name" value="Cytochrome P450"/>
    <property type="match status" value="2"/>
</dbReference>
<keyword evidence="4" id="KW-0349">Heme</keyword>
<keyword evidence="5" id="KW-0812">Transmembrane</keyword>
<evidence type="ECO:0000313" key="13">
    <source>
        <dbReference type="Proteomes" id="UP000823749"/>
    </source>
</evidence>
<keyword evidence="13" id="KW-1185">Reference proteome</keyword>
<dbReference type="EMBL" id="JACTNZ010000006">
    <property type="protein sequence ID" value="KAG5546684.1"/>
    <property type="molecule type" value="Genomic_DNA"/>
</dbReference>
<organism evidence="12 13">
    <name type="scientific">Rhododendron griersonianum</name>
    <dbReference type="NCBI Taxonomy" id="479676"/>
    <lineage>
        <taxon>Eukaryota</taxon>
        <taxon>Viridiplantae</taxon>
        <taxon>Streptophyta</taxon>
        <taxon>Embryophyta</taxon>
        <taxon>Tracheophyta</taxon>
        <taxon>Spermatophyta</taxon>
        <taxon>Magnoliopsida</taxon>
        <taxon>eudicotyledons</taxon>
        <taxon>Gunneridae</taxon>
        <taxon>Pentapetalae</taxon>
        <taxon>asterids</taxon>
        <taxon>Ericales</taxon>
        <taxon>Ericaceae</taxon>
        <taxon>Ericoideae</taxon>
        <taxon>Rhodoreae</taxon>
        <taxon>Rhododendron</taxon>
    </lineage>
</organism>
<comment type="cofactor">
    <cofactor evidence="1">
        <name>heme</name>
        <dbReference type="ChEBI" id="CHEBI:30413"/>
    </cofactor>
</comment>
<keyword evidence="8" id="KW-0560">Oxidoreductase</keyword>
<dbReference type="GO" id="GO:0016020">
    <property type="term" value="C:membrane"/>
    <property type="evidence" value="ECO:0007669"/>
    <property type="project" value="UniProtKB-SubCell"/>
</dbReference>
<evidence type="ECO:0000256" key="6">
    <source>
        <dbReference type="ARBA" id="ARBA00022723"/>
    </source>
</evidence>
<evidence type="ECO:0000256" key="10">
    <source>
        <dbReference type="ARBA" id="ARBA00023033"/>
    </source>
</evidence>
<evidence type="ECO:0000313" key="12">
    <source>
        <dbReference type="EMBL" id="KAG5546684.1"/>
    </source>
</evidence>
<reference evidence="12 13" key="1">
    <citation type="submission" date="2020-08" db="EMBL/GenBank/DDBJ databases">
        <title>Plant Genome Project.</title>
        <authorList>
            <person name="Zhang R.-G."/>
        </authorList>
    </citation>
    <scope>NUCLEOTIDE SEQUENCE [LARGE SCALE GENOMIC DNA]</scope>
    <source>
        <strain evidence="12">WSP0</strain>
        <tissue evidence="12">Leaf</tissue>
    </source>
</reference>
<dbReference type="PANTHER" id="PTHR47953">
    <property type="entry name" value="OS08G0105600 PROTEIN"/>
    <property type="match status" value="1"/>
</dbReference>
<evidence type="ECO:0000256" key="11">
    <source>
        <dbReference type="ARBA" id="ARBA00023136"/>
    </source>
</evidence>
<keyword evidence="10" id="KW-0503">Monooxygenase</keyword>
<sequence length="369" mass="41863">MHNRAFEPPTCLVVPNNQTRRGVKVVRSIALDAGSAVNLTQKLNSFAFEITSRAAFGKRFKDQEAFISIVKEALKLAGGFNVADLYPSMEWLHNVNGLRSKLVKIHEAADRIMGIMVNEHKMHKASGKGREDDDLVDALLEYHECGSNDSVVEWKIRTPSGCTCVIRAQKMVYGIKHDERHGVCMVVHRNKPLRYCCQAIWVPESPSLATERRSEIPIIGSSLPISGHIHWWGRDNAVTVDWAMSEMMKNPTIMEKAQDEVRHVFDGKANVDETGLGELEYLKLVIKETLRFRSPIPLLLPRVCGERERFLDSTIEYEGNNFEYIPSHLEQEGGYARQEELDMTEQFGVAVERKEDLQVIPVPYNNCTI</sequence>
<evidence type="ECO:0000256" key="5">
    <source>
        <dbReference type="ARBA" id="ARBA00022692"/>
    </source>
</evidence>
<comment type="similarity">
    <text evidence="3">Belongs to the cytochrome P450 family.</text>
</comment>
<dbReference type="GO" id="GO:0004497">
    <property type="term" value="F:monooxygenase activity"/>
    <property type="evidence" value="ECO:0007669"/>
    <property type="project" value="UniProtKB-KW"/>
</dbReference>
<dbReference type="Proteomes" id="UP000823749">
    <property type="component" value="Chromosome 6"/>
</dbReference>
<accession>A0AAV6K2Q6</accession>
<evidence type="ECO:0000256" key="8">
    <source>
        <dbReference type="ARBA" id="ARBA00023002"/>
    </source>
</evidence>
<dbReference type="PANTHER" id="PTHR47953:SF19">
    <property type="entry name" value="OS06G0641600 PROTEIN"/>
    <property type="match status" value="1"/>
</dbReference>
<evidence type="ECO:0000256" key="9">
    <source>
        <dbReference type="ARBA" id="ARBA00023004"/>
    </source>
</evidence>
<dbReference type="InterPro" id="IPR052306">
    <property type="entry name" value="CYP450_71D"/>
</dbReference>
<dbReference type="GO" id="GO:0005506">
    <property type="term" value="F:iron ion binding"/>
    <property type="evidence" value="ECO:0007669"/>
    <property type="project" value="InterPro"/>
</dbReference>
<name>A0AAV6K2Q6_9ERIC</name>
<gene>
    <name evidence="12" type="ORF">RHGRI_018753</name>
</gene>
<evidence type="ECO:0000256" key="4">
    <source>
        <dbReference type="ARBA" id="ARBA00022617"/>
    </source>
</evidence>
<evidence type="ECO:0000256" key="3">
    <source>
        <dbReference type="ARBA" id="ARBA00010617"/>
    </source>
</evidence>
<evidence type="ECO:0000256" key="7">
    <source>
        <dbReference type="ARBA" id="ARBA00022989"/>
    </source>
</evidence>
<evidence type="ECO:0000256" key="1">
    <source>
        <dbReference type="ARBA" id="ARBA00001971"/>
    </source>
</evidence>
<dbReference type="Pfam" id="PF00067">
    <property type="entry name" value="p450"/>
    <property type="match status" value="1"/>
</dbReference>
<keyword evidence="6" id="KW-0479">Metal-binding</keyword>
<dbReference type="GO" id="GO:0016705">
    <property type="term" value="F:oxidoreductase activity, acting on paired donors, with incorporation or reduction of molecular oxygen"/>
    <property type="evidence" value="ECO:0007669"/>
    <property type="project" value="InterPro"/>
</dbReference>
<protein>
    <submittedName>
        <fullName evidence="12">Uncharacterized protein</fullName>
    </submittedName>
</protein>
<keyword evidence="11" id="KW-0472">Membrane</keyword>
<keyword evidence="9" id="KW-0408">Iron</keyword>
<dbReference type="InterPro" id="IPR036396">
    <property type="entry name" value="Cyt_P450_sf"/>
</dbReference>
<comment type="subcellular location">
    <subcellularLocation>
        <location evidence="2">Membrane</location>
        <topology evidence="2">Single-pass membrane protein</topology>
    </subcellularLocation>
</comment>